<dbReference type="SUPFAM" id="SSF54001">
    <property type="entry name" value="Cysteine proteinases"/>
    <property type="match status" value="1"/>
</dbReference>
<dbReference type="InterPro" id="IPR036390">
    <property type="entry name" value="WH_DNA-bd_sf"/>
</dbReference>
<dbReference type="InterPro" id="IPR050871">
    <property type="entry name" value="26S_Proteasome/COP9_Components"/>
</dbReference>
<dbReference type="InterPro" id="IPR000717">
    <property type="entry name" value="PCI_dom"/>
</dbReference>
<dbReference type="HOGENOM" id="CLU_784069_0_0_1"/>
<dbReference type="eggNOG" id="KOG1463">
    <property type="taxonomic scope" value="Eukaryota"/>
</dbReference>
<evidence type="ECO:0000313" key="2">
    <source>
        <dbReference type="EMBL" id="EEY58428.1"/>
    </source>
</evidence>
<dbReference type="KEGG" id="pif:PITG_01094"/>
<sequence length="354" mass="39986">MEAAICTARKEQREPDKVDSTVSQKGVVLDIVATIDPKLWKFCSRYVNAASVFYRVKAKAKSWVEDRKWLERNWIKVDSDVDLFAKETKTWGVTREAVRNRHQVLANEVISKFSDRRLRSEYATKCGKVTICFEDVVGRVCRGWLSDSSIDFCLSEIAASTEGCRVLSSLLWQIGWPATPRVQLRDIKFVVHPVNLSASHWGTIIVNLGVSDGQIHARPHIISPISSSLRFVSVSSSRRARIKLVEDALIKNHLGKLYEQLLESNLIKIIQPFSCVDIAHVAKLIKLPLPQIELKLSQMILDHKFHGILDQGKGQLIVYDSPVEDKTYTSGLGVIENVGNIVDNLFRRADKLQV</sequence>
<evidence type="ECO:0000259" key="1">
    <source>
        <dbReference type="SMART" id="SM00088"/>
    </source>
</evidence>
<dbReference type="SMART" id="SM00088">
    <property type="entry name" value="PINT"/>
    <property type="match status" value="1"/>
</dbReference>
<dbReference type="AlphaFoldDB" id="D0MSF9"/>
<dbReference type="RefSeq" id="XP_002909614.1">
    <property type="nucleotide sequence ID" value="XM_002909568.1"/>
</dbReference>
<keyword evidence="2" id="KW-0647">Proteasome</keyword>
<dbReference type="InterPro" id="IPR040780">
    <property type="entry name" value="Rpn6_C_helix"/>
</dbReference>
<feature type="domain" description="PCI" evidence="1">
    <location>
        <begin position="252"/>
        <end position="335"/>
    </location>
</feature>
<dbReference type="PANTHER" id="PTHR10678">
    <property type="entry name" value="26S PROTEASOME NON-ATPASE REGULATORY SUBUNIT 11/COP9 SIGNALOSOME COMPLEX SUBUNIT 2"/>
    <property type="match status" value="1"/>
</dbReference>
<dbReference type="InterPro" id="IPR038765">
    <property type="entry name" value="Papain-like_cys_pep_sf"/>
</dbReference>
<dbReference type="InParanoid" id="D0MSF9"/>
<gene>
    <name evidence="2" type="ORF">PITG_01094</name>
</gene>
<name>D0MSF9_PHYIT</name>
<keyword evidence="3" id="KW-1185">Reference proteome</keyword>
<dbReference type="GO" id="GO:0000502">
    <property type="term" value="C:proteasome complex"/>
    <property type="evidence" value="ECO:0007669"/>
    <property type="project" value="UniProtKB-KW"/>
</dbReference>
<dbReference type="Pfam" id="PF01399">
    <property type="entry name" value="PCI"/>
    <property type="match status" value="1"/>
</dbReference>
<dbReference type="EMBL" id="DS028118">
    <property type="protein sequence ID" value="EEY58428.1"/>
    <property type="molecule type" value="Genomic_DNA"/>
</dbReference>
<dbReference type="Gene3D" id="1.25.40.570">
    <property type="match status" value="1"/>
</dbReference>
<dbReference type="Pfam" id="PF18503">
    <property type="entry name" value="RPN6_C_helix"/>
    <property type="match status" value="1"/>
</dbReference>
<organism evidence="2 3">
    <name type="scientific">Phytophthora infestans (strain T30-4)</name>
    <name type="common">Potato late blight agent</name>
    <dbReference type="NCBI Taxonomy" id="403677"/>
    <lineage>
        <taxon>Eukaryota</taxon>
        <taxon>Sar</taxon>
        <taxon>Stramenopiles</taxon>
        <taxon>Oomycota</taxon>
        <taxon>Peronosporomycetes</taxon>
        <taxon>Peronosporales</taxon>
        <taxon>Peronosporaceae</taxon>
        <taxon>Phytophthora</taxon>
    </lineage>
</organism>
<proteinExistence type="predicted"/>
<accession>D0MSF9</accession>
<dbReference type="STRING" id="403677.D0MSF9"/>
<reference evidence="3" key="1">
    <citation type="journal article" date="2009" name="Nature">
        <title>Genome sequence and analysis of the Irish potato famine pathogen Phytophthora infestans.</title>
        <authorList>
            <consortium name="The Broad Institute Genome Sequencing Platform"/>
            <person name="Haas B.J."/>
            <person name="Kamoun S."/>
            <person name="Zody M.C."/>
            <person name="Jiang R.H."/>
            <person name="Handsaker R.E."/>
            <person name="Cano L.M."/>
            <person name="Grabherr M."/>
            <person name="Kodira C.D."/>
            <person name="Raffaele S."/>
            <person name="Torto-Alalibo T."/>
            <person name="Bozkurt T.O."/>
            <person name="Ah-Fong A.M."/>
            <person name="Alvarado L."/>
            <person name="Anderson V.L."/>
            <person name="Armstrong M.R."/>
            <person name="Avrova A."/>
            <person name="Baxter L."/>
            <person name="Beynon J."/>
            <person name="Boevink P.C."/>
            <person name="Bollmann S.R."/>
            <person name="Bos J.I."/>
            <person name="Bulone V."/>
            <person name="Cai G."/>
            <person name="Cakir C."/>
            <person name="Carrington J.C."/>
            <person name="Chawner M."/>
            <person name="Conti L."/>
            <person name="Costanzo S."/>
            <person name="Ewan R."/>
            <person name="Fahlgren N."/>
            <person name="Fischbach M.A."/>
            <person name="Fugelstad J."/>
            <person name="Gilroy E.M."/>
            <person name="Gnerre S."/>
            <person name="Green P.J."/>
            <person name="Grenville-Briggs L.J."/>
            <person name="Griffith J."/>
            <person name="Grunwald N.J."/>
            <person name="Horn K."/>
            <person name="Horner N.R."/>
            <person name="Hu C.H."/>
            <person name="Huitema E."/>
            <person name="Jeong D.H."/>
            <person name="Jones A.M."/>
            <person name="Jones J.D."/>
            <person name="Jones R.W."/>
            <person name="Karlsson E.K."/>
            <person name="Kunjeti S.G."/>
            <person name="Lamour K."/>
            <person name="Liu Z."/>
            <person name="Ma L."/>
            <person name="Maclean D."/>
            <person name="Chibucos M.C."/>
            <person name="McDonald H."/>
            <person name="McWalters J."/>
            <person name="Meijer H.J."/>
            <person name="Morgan W."/>
            <person name="Morris P.F."/>
            <person name="Munro C.A."/>
            <person name="O'Neill K."/>
            <person name="Ospina-Giraldo M."/>
            <person name="Pinzon A."/>
            <person name="Pritchard L."/>
            <person name="Ramsahoye B."/>
            <person name="Ren Q."/>
            <person name="Restrepo S."/>
            <person name="Roy S."/>
            <person name="Sadanandom A."/>
            <person name="Savidor A."/>
            <person name="Schornack S."/>
            <person name="Schwartz D.C."/>
            <person name="Schumann U.D."/>
            <person name="Schwessinger B."/>
            <person name="Seyer L."/>
            <person name="Sharpe T."/>
            <person name="Silvar C."/>
            <person name="Song J."/>
            <person name="Studholme D.J."/>
            <person name="Sykes S."/>
            <person name="Thines M."/>
            <person name="van de Vondervoort P.J."/>
            <person name="Phuntumart V."/>
            <person name="Wawra S."/>
            <person name="Weide R."/>
            <person name="Win J."/>
            <person name="Young C."/>
            <person name="Zhou S."/>
            <person name="Fry W."/>
            <person name="Meyers B.C."/>
            <person name="van West P."/>
            <person name="Ristaino J."/>
            <person name="Govers F."/>
            <person name="Birch P.R."/>
            <person name="Whisson S.C."/>
            <person name="Judelson H.S."/>
            <person name="Nusbaum C."/>
        </authorList>
    </citation>
    <scope>NUCLEOTIDE SEQUENCE [LARGE SCALE GENOMIC DNA]</scope>
    <source>
        <strain evidence="3">T30-4</strain>
    </source>
</reference>
<evidence type="ECO:0000313" key="3">
    <source>
        <dbReference type="Proteomes" id="UP000006643"/>
    </source>
</evidence>
<dbReference type="GeneID" id="9473492"/>
<protein>
    <submittedName>
        <fullName evidence="2">26S proteasome non-ATPase regulatory subunit 11, putative</fullName>
    </submittedName>
</protein>
<dbReference type="Proteomes" id="UP000006643">
    <property type="component" value="Unassembled WGS sequence"/>
</dbReference>
<dbReference type="OrthoDB" id="109811at2759"/>
<dbReference type="SUPFAM" id="SSF46785">
    <property type="entry name" value="Winged helix' DNA-binding domain"/>
    <property type="match status" value="1"/>
</dbReference>
<dbReference type="VEuPathDB" id="FungiDB:PITG_01094"/>